<organism evidence="1 2">
    <name type="scientific">Spirodela intermedia</name>
    <name type="common">Intermediate duckweed</name>
    <dbReference type="NCBI Taxonomy" id="51605"/>
    <lineage>
        <taxon>Eukaryota</taxon>
        <taxon>Viridiplantae</taxon>
        <taxon>Streptophyta</taxon>
        <taxon>Embryophyta</taxon>
        <taxon>Tracheophyta</taxon>
        <taxon>Spermatophyta</taxon>
        <taxon>Magnoliopsida</taxon>
        <taxon>Liliopsida</taxon>
        <taxon>Araceae</taxon>
        <taxon>Lemnoideae</taxon>
        <taxon>Spirodela</taxon>
    </lineage>
</organism>
<gene>
    <name evidence="1" type="ORF">SI8410_14018428</name>
</gene>
<name>A0A7I8LD25_SPIIN</name>
<sequence>MMRFDLLQQPGAAALRLPAGDSRTTNLFRGCRRRLRRTSAWKLQFLHRGSSHSLSCDGFLANCESELPLEICVTRTLPPALTMAEAVGKMIEEIAEMKSNSLSLASGVLRLQIAVPPSIKAVNWLFSQHSSSKIFPQFFLSTNKKDDPVPLSLPDGLLGVSGIGAAVYIAGSSPTSATTKLRRYLSADSPLTSAYGFMGIDYDNKSSHVERVSHSFYAVIPQIELDEFEDCSILALTLAWDDSLLYTLDQAISSAELKLCQVNHSFCSSLLRTKTFAISIRFSSHVRILNWGQIVD</sequence>
<protein>
    <submittedName>
        <fullName evidence="1">Uncharacterized protein</fullName>
    </submittedName>
</protein>
<dbReference type="EMBL" id="LR746277">
    <property type="protein sequence ID" value="CAA7407750.1"/>
    <property type="molecule type" value="Genomic_DNA"/>
</dbReference>
<dbReference type="Gene3D" id="3.60.120.10">
    <property type="entry name" value="Anthranilate synthase"/>
    <property type="match status" value="1"/>
</dbReference>
<reference evidence="1" key="1">
    <citation type="submission" date="2020-02" db="EMBL/GenBank/DDBJ databases">
        <authorList>
            <person name="Scholz U."/>
            <person name="Mascher M."/>
            <person name="Fiebig A."/>
        </authorList>
    </citation>
    <scope>NUCLEOTIDE SEQUENCE</scope>
</reference>
<proteinExistence type="predicted"/>
<dbReference type="PANTHER" id="PTHR47253:SF6">
    <property type="entry name" value="OS02G0581400 PROTEIN"/>
    <property type="match status" value="1"/>
</dbReference>
<evidence type="ECO:0000313" key="2">
    <source>
        <dbReference type="Proteomes" id="UP000663760"/>
    </source>
</evidence>
<accession>A0A7I8LD25</accession>
<dbReference type="GO" id="GO:0008909">
    <property type="term" value="F:isochorismate synthase activity"/>
    <property type="evidence" value="ECO:0007669"/>
    <property type="project" value="InterPro"/>
</dbReference>
<evidence type="ECO:0000313" key="1">
    <source>
        <dbReference type="EMBL" id="CAA7407750.1"/>
    </source>
</evidence>
<dbReference type="InterPro" id="IPR044250">
    <property type="entry name" value="MenF-like"/>
</dbReference>
<dbReference type="GO" id="GO:0042372">
    <property type="term" value="P:phylloquinone biosynthetic process"/>
    <property type="evidence" value="ECO:0007669"/>
    <property type="project" value="TreeGrafter"/>
</dbReference>
<dbReference type="OrthoDB" id="8119704at2759"/>
<dbReference type="PANTHER" id="PTHR47253">
    <property type="match status" value="1"/>
</dbReference>
<keyword evidence="2" id="KW-1185">Reference proteome</keyword>
<dbReference type="GO" id="GO:0009536">
    <property type="term" value="C:plastid"/>
    <property type="evidence" value="ECO:0007669"/>
    <property type="project" value="TreeGrafter"/>
</dbReference>
<dbReference type="InterPro" id="IPR005801">
    <property type="entry name" value="ADC_synthase"/>
</dbReference>
<dbReference type="AlphaFoldDB" id="A0A7I8LD25"/>
<dbReference type="Proteomes" id="UP000663760">
    <property type="component" value="Chromosome 14"/>
</dbReference>